<organism evidence="1">
    <name type="scientific">hydrothermal vent metagenome</name>
    <dbReference type="NCBI Taxonomy" id="652676"/>
    <lineage>
        <taxon>unclassified sequences</taxon>
        <taxon>metagenomes</taxon>
        <taxon>ecological metagenomes</taxon>
    </lineage>
</organism>
<gene>
    <name evidence="1" type="ORF">MNBD_NITROSPINAE05-1163</name>
</gene>
<name>A0A3B1D1C0_9ZZZZ</name>
<feature type="non-terminal residue" evidence="1">
    <location>
        <position position="26"/>
    </location>
</feature>
<protein>
    <submittedName>
        <fullName evidence="1">Uncharacterized protein</fullName>
    </submittedName>
</protein>
<accession>A0A3B1D1C0</accession>
<dbReference type="AlphaFoldDB" id="A0A3B1D1C0"/>
<dbReference type="EMBL" id="UOGG01000093">
    <property type="protein sequence ID" value="VAX29788.1"/>
    <property type="molecule type" value="Genomic_DNA"/>
</dbReference>
<proteinExistence type="predicted"/>
<sequence length="26" mass="3004">MPDRAKEFNRLEKQAAKCRVCPNLAD</sequence>
<reference evidence="1" key="1">
    <citation type="submission" date="2018-06" db="EMBL/GenBank/DDBJ databases">
        <authorList>
            <person name="Zhirakovskaya E."/>
        </authorList>
    </citation>
    <scope>NUCLEOTIDE SEQUENCE</scope>
</reference>
<evidence type="ECO:0000313" key="1">
    <source>
        <dbReference type="EMBL" id="VAX29788.1"/>
    </source>
</evidence>